<dbReference type="AlphaFoldDB" id="A0AA43ZCC4"/>
<dbReference type="Proteomes" id="UP001155840">
    <property type="component" value="Unassembled WGS sequence"/>
</dbReference>
<dbReference type="Pfam" id="PF05016">
    <property type="entry name" value="ParE_toxin"/>
    <property type="match status" value="1"/>
</dbReference>
<dbReference type="EMBL" id="JAANCM010000002">
    <property type="protein sequence ID" value="NHT74969.1"/>
    <property type="molecule type" value="Genomic_DNA"/>
</dbReference>
<reference evidence="2" key="1">
    <citation type="submission" date="2020-03" db="EMBL/GenBank/DDBJ databases">
        <title>Ferranicluibacter endophyticum gen. nov., sp. nov., a new genus isolated from Rubus ulmifolius Schott. stem.</title>
        <authorList>
            <person name="Roca-Couso R."/>
            <person name="Flores-Felix J.D."/>
            <person name="Igual J.M."/>
            <person name="Rivas R."/>
        </authorList>
    </citation>
    <scope>NUCLEOTIDE SEQUENCE</scope>
    <source>
        <strain evidence="2">CRRU44</strain>
    </source>
</reference>
<accession>A0AA43ZCC4</accession>
<keyword evidence="3" id="KW-1185">Reference proteome</keyword>
<keyword evidence="1" id="KW-1277">Toxin-antitoxin system</keyword>
<evidence type="ECO:0000313" key="3">
    <source>
        <dbReference type="Proteomes" id="UP001155840"/>
    </source>
</evidence>
<dbReference type="InterPro" id="IPR007712">
    <property type="entry name" value="RelE/ParE_toxin"/>
</dbReference>
<dbReference type="Gene3D" id="3.30.2310.20">
    <property type="entry name" value="RelE-like"/>
    <property type="match status" value="1"/>
</dbReference>
<comment type="caution">
    <text evidence="2">The sequence shown here is derived from an EMBL/GenBank/DDBJ whole genome shotgun (WGS) entry which is preliminary data.</text>
</comment>
<evidence type="ECO:0000313" key="2">
    <source>
        <dbReference type="EMBL" id="NHT74969.1"/>
    </source>
</evidence>
<organism evidence="2 3">
    <name type="scientific">Ferranicluibacter rubi</name>
    <dbReference type="NCBI Taxonomy" id="2715133"/>
    <lineage>
        <taxon>Bacteria</taxon>
        <taxon>Pseudomonadati</taxon>
        <taxon>Pseudomonadota</taxon>
        <taxon>Alphaproteobacteria</taxon>
        <taxon>Hyphomicrobiales</taxon>
        <taxon>Rhizobiaceae</taxon>
        <taxon>Ferranicluibacter</taxon>
    </lineage>
</organism>
<name>A0AA43ZCC4_9HYPH</name>
<sequence length="96" mass="11051">MSRRALKDLADAFEYIAEENPVAADAFITDLTDHIERMAGLGLIGTSRDIVLGLRYFVYRERRIYFFVTETDLNVLRVLHGRRTIFASTFTESDTD</sequence>
<protein>
    <submittedName>
        <fullName evidence="2">Type II toxin-antitoxin system RelE/ParE family toxin</fullName>
    </submittedName>
</protein>
<dbReference type="RefSeq" id="WP_165929748.1">
    <property type="nucleotide sequence ID" value="NZ_JAANCM010000002.1"/>
</dbReference>
<gene>
    <name evidence="2" type="ORF">G8E10_04270</name>
</gene>
<proteinExistence type="predicted"/>
<dbReference type="InterPro" id="IPR035093">
    <property type="entry name" value="RelE/ParE_toxin_dom_sf"/>
</dbReference>
<evidence type="ECO:0000256" key="1">
    <source>
        <dbReference type="ARBA" id="ARBA00022649"/>
    </source>
</evidence>